<protein>
    <recommendedName>
        <fullName evidence="4">HTTM domain-containing protein</fullName>
    </recommendedName>
</protein>
<keyword evidence="1" id="KW-0812">Transmembrane</keyword>
<dbReference type="EMBL" id="CP106735">
    <property type="protein sequence ID" value="UXX79556.1"/>
    <property type="molecule type" value="Genomic_DNA"/>
</dbReference>
<keyword evidence="1" id="KW-1133">Transmembrane helix</keyword>
<reference evidence="2" key="1">
    <citation type="submission" date="2022-10" db="EMBL/GenBank/DDBJ databases">
        <title>Comparative genomics and taxonomic characterization of three novel marine species of genus Reichenbachiella exhibiting antioxidant and polysaccharide degradation activities.</title>
        <authorList>
            <person name="Muhammad N."/>
            <person name="Lee Y.-J."/>
            <person name="Ko J."/>
            <person name="Kim S.-G."/>
        </authorList>
    </citation>
    <scope>NUCLEOTIDE SEQUENCE</scope>
    <source>
        <strain evidence="2">Wsw4-B4</strain>
    </source>
</reference>
<feature type="transmembrane region" description="Helical" evidence="1">
    <location>
        <begin position="209"/>
        <end position="235"/>
    </location>
</feature>
<organism evidence="2 3">
    <name type="scientific">Reichenbachiella carrageenanivorans</name>
    <dbReference type="NCBI Taxonomy" id="2979869"/>
    <lineage>
        <taxon>Bacteria</taxon>
        <taxon>Pseudomonadati</taxon>
        <taxon>Bacteroidota</taxon>
        <taxon>Cytophagia</taxon>
        <taxon>Cytophagales</taxon>
        <taxon>Reichenbachiellaceae</taxon>
        <taxon>Reichenbachiella</taxon>
    </lineage>
</organism>
<sequence>MRLLDKVVVNLFGTGAKLTTGQQLYFKFFEAYVCFHTIDLAWSWAFYTLKIKDIVLPLGIATHLDISFMHGNNLPLFLAASLSLLCVLAFFRIGPRWLYLAGFALLHLLFTARFCLGEIPHSANFIGLSLCALGVSVYLYDENRYRAGLTMGLVYFFVGFGYTTASISKLIATGFHWADGRHLWLWMSEKSVDHLSKYGMADYNLLQELAFMSIPVATVILIIGMVTEFCGFLLWFKRTRPYITLAIIGMHIGIFLTMNIWFGKFMSELILIGFPWGLWLNRLNLSRISHWPLLNK</sequence>
<feature type="transmembrane region" description="Helical" evidence="1">
    <location>
        <begin position="98"/>
        <end position="116"/>
    </location>
</feature>
<gene>
    <name evidence="2" type="ORF">N7E81_00325</name>
</gene>
<feature type="transmembrane region" description="Helical" evidence="1">
    <location>
        <begin position="122"/>
        <end position="140"/>
    </location>
</feature>
<keyword evidence="1" id="KW-0472">Membrane</keyword>
<proteinExistence type="predicted"/>
<feature type="transmembrane region" description="Helical" evidence="1">
    <location>
        <begin position="152"/>
        <end position="178"/>
    </location>
</feature>
<dbReference type="RefSeq" id="WP_263051287.1">
    <property type="nucleotide sequence ID" value="NZ_CP106735.1"/>
</dbReference>
<evidence type="ECO:0000313" key="3">
    <source>
        <dbReference type="Proteomes" id="UP001062165"/>
    </source>
</evidence>
<feature type="transmembrane region" description="Helical" evidence="1">
    <location>
        <begin position="242"/>
        <end position="263"/>
    </location>
</feature>
<accession>A0ABY6D064</accession>
<evidence type="ECO:0000313" key="2">
    <source>
        <dbReference type="EMBL" id="UXX79556.1"/>
    </source>
</evidence>
<evidence type="ECO:0000256" key="1">
    <source>
        <dbReference type="SAM" id="Phobius"/>
    </source>
</evidence>
<feature type="transmembrane region" description="Helical" evidence="1">
    <location>
        <begin position="74"/>
        <end position="91"/>
    </location>
</feature>
<evidence type="ECO:0008006" key="4">
    <source>
        <dbReference type="Google" id="ProtNLM"/>
    </source>
</evidence>
<keyword evidence="3" id="KW-1185">Reference proteome</keyword>
<name>A0ABY6D064_9BACT</name>
<dbReference type="Proteomes" id="UP001062165">
    <property type="component" value="Chromosome"/>
</dbReference>